<dbReference type="AlphaFoldDB" id="A0A9X1DFV7"/>
<evidence type="ECO:0000256" key="10">
    <source>
        <dbReference type="ARBA" id="ARBA00023237"/>
    </source>
</evidence>
<keyword evidence="10 11" id="KW-0998">Cell outer membrane</keyword>
<dbReference type="SUPFAM" id="SSF56935">
    <property type="entry name" value="Porins"/>
    <property type="match status" value="1"/>
</dbReference>
<dbReference type="PROSITE" id="PS52016">
    <property type="entry name" value="TONB_DEPENDENT_REC_3"/>
    <property type="match status" value="1"/>
</dbReference>
<reference evidence="16" key="1">
    <citation type="submission" date="2021-05" db="EMBL/GenBank/DDBJ databases">
        <title>Genome of Sphingobium sp. strain.</title>
        <authorList>
            <person name="Fan R."/>
        </authorList>
    </citation>
    <scope>NUCLEOTIDE SEQUENCE</scope>
    <source>
        <strain evidence="16">H33</strain>
    </source>
</reference>
<feature type="region of interest" description="Disordered" evidence="13">
    <location>
        <begin position="1"/>
        <end position="33"/>
    </location>
</feature>
<evidence type="ECO:0000256" key="13">
    <source>
        <dbReference type="SAM" id="MobiDB-lite"/>
    </source>
</evidence>
<sequence length="847" mass="90266">MIGSTGVHAQGAAAPDSTSQKADSATDGGTESQEIVVTATRQSEVLSKVPISVEAFSAKRLDQQGVRSIDDISRLTPGVTFGRGDTRNSGAAQISIRGVSSGAGASTTGIYIDDTPIQSRNFGYSSYSVFPNIFDLERVEVLRGPQGTLFGAGAEGGAVRFITPTPSLKNYSVYGRGEVGVTEGGGTSWELGLAVGGPIIEDKLAFRVSGWHRRDGGYVDRIQYDRPAGGPVYLSTCFVTPSSCPVTNGIIQALSGVPGVGPLLAQANSNYFQSQFPGVTPGGYAQPTTGKVVQKDANYQDVDVLRGALLFTPIENFTLNASIYYQNIYNNDSSTYWVNLSNPSANQFGQGNNKAQPSHDRFYLPSLKAELDLGPVRLVSSTSYFNRKQSSVSDYTTFEHSLYYGSYLSQPTDYHPSYQFNDQENISEEFRIESTDPTSRLNWVAGVFYTKNKQVAKQFVATLSTPVSFPAGGCPAFTVAPFCYGPLQAGGADAPMAGAVFGDALDPGTVRETQLAGFAQADFKVTEKLKLTAGVRVAQADVDIFFNNYGPIVGATPVIASAKQKETPVTPKFGISYQATNDTLLYASAAKGYRTGGGNPEIGAGCRLPLAANGFGTYKSDSLWSYEVGAKSKLFNRRLQVAGSAYYIDWSNIQQNIALSCGFQFVINAGSATSKGFDLNANLSVTSHFQLSGAVGYTYAKFNSDVVNPASPTSNLVTAGDRIPGSPWTVTVGGTYDFPILENDGYLRADYQFLSAASAGIGSQNPRNGGSYNPLIPPPPATELVNVRAGIRIKQFDLSVFANNLFNVHPQLGLSQSISVFSGNNPSLFQGATLRPRTFGVTLVGRY</sequence>
<evidence type="ECO:0000313" key="16">
    <source>
        <dbReference type="EMBL" id="MBT2189266.1"/>
    </source>
</evidence>
<evidence type="ECO:0000256" key="3">
    <source>
        <dbReference type="ARBA" id="ARBA00022452"/>
    </source>
</evidence>
<name>A0A9X1DFV7_9SPHN</name>
<evidence type="ECO:0000256" key="4">
    <source>
        <dbReference type="ARBA" id="ARBA00022496"/>
    </source>
</evidence>
<evidence type="ECO:0000259" key="14">
    <source>
        <dbReference type="Pfam" id="PF00593"/>
    </source>
</evidence>
<feature type="compositionally biased region" description="Polar residues" evidence="13">
    <location>
        <begin position="16"/>
        <end position="33"/>
    </location>
</feature>
<dbReference type="EMBL" id="JAHGAW010000016">
    <property type="protein sequence ID" value="MBT2189266.1"/>
    <property type="molecule type" value="Genomic_DNA"/>
</dbReference>
<accession>A0A9X1DFV7</accession>
<dbReference type="PANTHER" id="PTHR32552">
    <property type="entry name" value="FERRICHROME IRON RECEPTOR-RELATED"/>
    <property type="match status" value="1"/>
</dbReference>
<gene>
    <name evidence="16" type="ORF">KK488_20135</name>
</gene>
<keyword evidence="7" id="KW-0406">Ion transport</keyword>
<keyword evidence="3 11" id="KW-1134">Transmembrane beta strand</keyword>
<dbReference type="InterPro" id="IPR000531">
    <property type="entry name" value="Beta-barrel_TonB"/>
</dbReference>
<evidence type="ECO:0000259" key="15">
    <source>
        <dbReference type="Pfam" id="PF07715"/>
    </source>
</evidence>
<keyword evidence="8 12" id="KW-0798">TonB box</keyword>
<evidence type="ECO:0000256" key="7">
    <source>
        <dbReference type="ARBA" id="ARBA00023065"/>
    </source>
</evidence>
<organism evidence="16 17">
    <name type="scientific">Sphingobium nicotianae</name>
    <dbReference type="NCBI Taxonomy" id="2782607"/>
    <lineage>
        <taxon>Bacteria</taxon>
        <taxon>Pseudomonadati</taxon>
        <taxon>Pseudomonadota</taxon>
        <taxon>Alphaproteobacteria</taxon>
        <taxon>Sphingomonadales</taxon>
        <taxon>Sphingomonadaceae</taxon>
        <taxon>Sphingobium</taxon>
    </lineage>
</organism>
<evidence type="ECO:0000256" key="11">
    <source>
        <dbReference type="PROSITE-ProRule" id="PRU01360"/>
    </source>
</evidence>
<dbReference type="PANTHER" id="PTHR32552:SF81">
    <property type="entry name" value="TONB-DEPENDENT OUTER MEMBRANE RECEPTOR"/>
    <property type="match status" value="1"/>
</dbReference>
<keyword evidence="16" id="KW-0675">Receptor</keyword>
<keyword evidence="9 11" id="KW-0472">Membrane</keyword>
<dbReference type="Pfam" id="PF00593">
    <property type="entry name" value="TonB_dep_Rec_b-barrel"/>
    <property type="match status" value="1"/>
</dbReference>
<comment type="similarity">
    <text evidence="11 12">Belongs to the TonB-dependent receptor family.</text>
</comment>
<evidence type="ECO:0000256" key="5">
    <source>
        <dbReference type="ARBA" id="ARBA00022692"/>
    </source>
</evidence>
<dbReference type="InterPro" id="IPR039426">
    <property type="entry name" value="TonB-dep_rcpt-like"/>
</dbReference>
<dbReference type="Pfam" id="PF07715">
    <property type="entry name" value="Plug"/>
    <property type="match status" value="1"/>
</dbReference>
<dbReference type="InterPro" id="IPR036942">
    <property type="entry name" value="Beta-barrel_TonB_sf"/>
</dbReference>
<keyword evidence="6" id="KW-0408">Iron</keyword>
<evidence type="ECO:0000256" key="8">
    <source>
        <dbReference type="ARBA" id="ARBA00023077"/>
    </source>
</evidence>
<dbReference type="Gene3D" id="2.40.170.20">
    <property type="entry name" value="TonB-dependent receptor, beta-barrel domain"/>
    <property type="match status" value="2"/>
</dbReference>
<feature type="domain" description="TonB-dependent receptor plug" evidence="15">
    <location>
        <begin position="47"/>
        <end position="158"/>
    </location>
</feature>
<dbReference type="InterPro" id="IPR012910">
    <property type="entry name" value="Plug_dom"/>
</dbReference>
<comment type="subcellular location">
    <subcellularLocation>
        <location evidence="1 11">Cell outer membrane</location>
        <topology evidence="1 11">Multi-pass membrane protein</topology>
    </subcellularLocation>
</comment>
<evidence type="ECO:0000256" key="9">
    <source>
        <dbReference type="ARBA" id="ARBA00023136"/>
    </source>
</evidence>
<feature type="domain" description="TonB-dependent receptor-like beta-barrel" evidence="14">
    <location>
        <begin position="396"/>
        <end position="805"/>
    </location>
</feature>
<dbReference type="Proteomes" id="UP001138757">
    <property type="component" value="Unassembled WGS sequence"/>
</dbReference>
<dbReference type="GO" id="GO:0006826">
    <property type="term" value="P:iron ion transport"/>
    <property type="evidence" value="ECO:0007669"/>
    <property type="project" value="UniProtKB-KW"/>
</dbReference>
<dbReference type="RefSeq" id="WP_214625520.1">
    <property type="nucleotide sequence ID" value="NZ_JAHGAW010000016.1"/>
</dbReference>
<evidence type="ECO:0000256" key="6">
    <source>
        <dbReference type="ARBA" id="ARBA00023004"/>
    </source>
</evidence>
<keyword evidence="4" id="KW-0410">Iron transport</keyword>
<keyword evidence="2 11" id="KW-0813">Transport</keyword>
<evidence type="ECO:0000313" key="17">
    <source>
        <dbReference type="Proteomes" id="UP001138757"/>
    </source>
</evidence>
<dbReference type="GO" id="GO:0009279">
    <property type="term" value="C:cell outer membrane"/>
    <property type="evidence" value="ECO:0007669"/>
    <property type="project" value="UniProtKB-SubCell"/>
</dbReference>
<evidence type="ECO:0000256" key="2">
    <source>
        <dbReference type="ARBA" id="ARBA00022448"/>
    </source>
</evidence>
<proteinExistence type="inferred from homology"/>
<comment type="caution">
    <text evidence="16">The sequence shown here is derived from an EMBL/GenBank/DDBJ whole genome shotgun (WGS) entry which is preliminary data.</text>
</comment>
<evidence type="ECO:0000256" key="1">
    <source>
        <dbReference type="ARBA" id="ARBA00004571"/>
    </source>
</evidence>
<keyword evidence="5 11" id="KW-0812">Transmembrane</keyword>
<keyword evidence="17" id="KW-1185">Reference proteome</keyword>
<evidence type="ECO:0000256" key="12">
    <source>
        <dbReference type="RuleBase" id="RU003357"/>
    </source>
</evidence>
<protein>
    <submittedName>
        <fullName evidence="16">TonB-dependent receptor</fullName>
    </submittedName>
</protein>